<dbReference type="Proteomes" id="UP000663882">
    <property type="component" value="Unassembled WGS sequence"/>
</dbReference>
<dbReference type="EMBL" id="CAJNOO010000043">
    <property type="protein sequence ID" value="CAF0766095.1"/>
    <property type="molecule type" value="Genomic_DNA"/>
</dbReference>
<dbReference type="AlphaFoldDB" id="A0A813QDX6"/>
<accession>A0A813QDX6</accession>
<comment type="caution">
    <text evidence="1">The sequence shown here is derived from an EMBL/GenBank/DDBJ whole genome shotgun (WGS) entry which is preliminary data.</text>
</comment>
<protein>
    <submittedName>
        <fullName evidence="1">Uncharacterized protein</fullName>
    </submittedName>
</protein>
<gene>
    <name evidence="1" type="ORF">RFH988_LOCUS2104</name>
</gene>
<reference evidence="1" key="1">
    <citation type="submission" date="2021-02" db="EMBL/GenBank/DDBJ databases">
        <authorList>
            <person name="Nowell W R."/>
        </authorList>
    </citation>
    <scope>NUCLEOTIDE SEQUENCE</scope>
</reference>
<dbReference type="OrthoDB" id="10287519at2759"/>
<name>A0A813QDX6_9BILA</name>
<sequence>MSFPTDLDMINHDINQLFLHLMNDLTPMEKPGPMSGRCELQTSQMETFLKENFDFENIPDEYIVQGVRSFRVGRLPSLESIDENLIIKFPSETYENPFEMTIGEIRKWQQSYVVYACQDNDLSIDKEFLQQALKGQSKDGDEAFRMKFVIRMSTCPILMEFDGQVIPRKLEKTWPNRIKLVSVTGIDFAGRKHDIQDIYTYLTNWMDVYALDPCTNQPLVYGGRDFFPNRNVRGVLDEKRLYNDLIRMARLRLRACDYQGVQIVVETGIGLGVFAGRQIGIDDKTRSFTARAIKQVIEEDGSKYTNIRAIVFALPIFEIDESTSTYNCFIDIFNNGYSGSIPILIVDQDMHRLTVAIAKRGFFVSELNPADSHGVFGEYWQNRGPAVEEKLALTTVGLLVQHHLFNEKHVLNSDNYNFMPIDDNLSVNTVVSTPTSYINVGQLLQSLQETVGRIGTWIIWILFLFRRKRDDDHIV</sequence>
<proteinExistence type="predicted"/>
<evidence type="ECO:0000313" key="2">
    <source>
        <dbReference type="Proteomes" id="UP000663882"/>
    </source>
</evidence>
<organism evidence="1 2">
    <name type="scientific">Rotaria sordida</name>
    <dbReference type="NCBI Taxonomy" id="392033"/>
    <lineage>
        <taxon>Eukaryota</taxon>
        <taxon>Metazoa</taxon>
        <taxon>Spiralia</taxon>
        <taxon>Gnathifera</taxon>
        <taxon>Rotifera</taxon>
        <taxon>Eurotatoria</taxon>
        <taxon>Bdelloidea</taxon>
        <taxon>Philodinida</taxon>
        <taxon>Philodinidae</taxon>
        <taxon>Rotaria</taxon>
    </lineage>
</organism>
<evidence type="ECO:0000313" key="1">
    <source>
        <dbReference type="EMBL" id="CAF0766095.1"/>
    </source>
</evidence>